<comment type="caution">
    <text evidence="1">The sequence shown here is derived from an EMBL/GenBank/DDBJ whole genome shotgun (WGS) entry which is preliminary data.</text>
</comment>
<dbReference type="OrthoDB" id="5200985at2759"/>
<organism evidence="1 2">
    <name type="scientific">Xylaria flabelliformis</name>
    <dbReference type="NCBI Taxonomy" id="2512241"/>
    <lineage>
        <taxon>Eukaryota</taxon>
        <taxon>Fungi</taxon>
        <taxon>Dikarya</taxon>
        <taxon>Ascomycota</taxon>
        <taxon>Pezizomycotina</taxon>
        <taxon>Sordariomycetes</taxon>
        <taxon>Xylariomycetidae</taxon>
        <taxon>Xylariales</taxon>
        <taxon>Xylariaceae</taxon>
        <taxon>Xylaria</taxon>
    </lineage>
</organism>
<accession>A0A553HY31</accession>
<dbReference type="Proteomes" id="UP000319160">
    <property type="component" value="Unassembled WGS sequence"/>
</dbReference>
<dbReference type="EMBL" id="VFLP01000033">
    <property type="protein sequence ID" value="TRX92861.1"/>
    <property type="molecule type" value="Genomic_DNA"/>
</dbReference>
<reference evidence="2" key="1">
    <citation type="submission" date="2019-06" db="EMBL/GenBank/DDBJ databases">
        <title>Draft genome sequence of the griseofulvin-producing fungus Xylaria cubensis strain G536.</title>
        <authorList>
            <person name="Mead M.E."/>
            <person name="Raja H.A."/>
            <person name="Steenwyk J.L."/>
            <person name="Knowles S.L."/>
            <person name="Oberlies N.H."/>
            <person name="Rokas A."/>
        </authorList>
    </citation>
    <scope>NUCLEOTIDE SEQUENCE [LARGE SCALE GENOMIC DNA]</scope>
    <source>
        <strain evidence="2">G536</strain>
    </source>
</reference>
<evidence type="ECO:0000313" key="1">
    <source>
        <dbReference type="EMBL" id="TRX92861.1"/>
    </source>
</evidence>
<dbReference type="AlphaFoldDB" id="A0A553HY31"/>
<proteinExistence type="predicted"/>
<evidence type="ECO:0000313" key="2">
    <source>
        <dbReference type="Proteomes" id="UP000319160"/>
    </source>
</evidence>
<keyword evidence="2" id="KW-1185">Reference proteome</keyword>
<name>A0A553HY31_9PEZI</name>
<gene>
    <name evidence="1" type="ORF">FHL15_006267</name>
</gene>
<sequence length="732" mass="81198">MAKPFAWTIENISCETIKPDGLVFPTINSQSETVAGVSQKIWIQGIIPSVNDGVDGSFNPITIKVPRERDAQFPPEWSPLEVTVRGLLDGVVVLQSAPFFPGPHAQVIKSFNIVTTLSFVDTARANYRFWIPYRLAGDFQWQLQTVSEPAIIAPCLTTTRLEMSFALDAAPASFPAKNLLNPQIDSIPSQPDFQGMYPVLAQRYAFPNLSELSQAGLQDFDGARQWYVERIVDNIWRIGKGLQPKPVYDTDLGAAGNSSKPPVDDTIQTQNILITLLEYDQDPEVKDPYNPLRSGFRNHSWIEVSVNGPARVLDLTHALYVNGKATPEKGTKLRRDYLDTNQDSKFPTNGIRKGNASDHFGAKGDGDCYSNPLYRLPRIGIFGTNFAAPYEPPSPRFFSSVKFIDSVPYFSFEGRSDGMPWAPGPELQAVIRKGTNRPFTARFSNASLRQKTLILLTSKVFGGAVISVLYAQLEPHKDYARRSLVLSFYTDSQHHSKQLVEVRVSLDIEVHCKHEAAVESLLSFLDSITAGPLTHVFNQTPKPLGDVSLCTPDTINWIHGNVYIKLTRLRIQDGSTQTPREDTNSSPVDKQITLLADALEQHLTYGDTDRNSVHRPTITTLAPFPKRLSSTSLLTLEVPRQLGLSLDTNDFYEERVIGHTSDASVLLCCGPSNKAGRISFAALGKVGRTTVTLCQAHHENLMPGVSSFEIEVFDDKNATLKDDDNPYPSIKY</sequence>
<protein>
    <submittedName>
        <fullName evidence="1">Uncharacterized protein</fullName>
    </submittedName>
</protein>